<comment type="caution">
    <text evidence="3">The sequence shown here is derived from an EMBL/GenBank/DDBJ whole genome shotgun (WGS) entry which is preliminary data.</text>
</comment>
<sequence>MAPTRILDSHIHLWPSTSTTSKDHGWMTDPSHFLAKRHGISDYKAVTSSSPAGSSLAGFVYVETDRYLPTKTPDINANASKEEIEKALNEWAKAPLEELRFLRRIVEQRPQDGDGFEQGDGELMKGAVIWAPFHLSTSLFNAYLAIAEDVAGMELWERIVGFRYLLQGKEDGEVKKLVSSKDWVENIVGLGKGRGGKGWAFDIGVDINRDGTEPLDAVGEMVQQVRSLEAQEGTNGQPVRFVLNHLCKHALSSSSSTEPTNEWLEALSKLGPDRNIFMKLSGAFNEFDNATPSSTSDIVKSLSSVVPKIFKAFLERVMFGSDWPVCNAGGPAGEKGNWGLWVESVVLMLKEGKVEEAEAESVWWKAGSRAYGVQL</sequence>
<dbReference type="InterPro" id="IPR052350">
    <property type="entry name" value="Metallo-dep_Lactonases"/>
</dbReference>
<evidence type="ECO:0000313" key="3">
    <source>
        <dbReference type="EMBL" id="KAL1599326.1"/>
    </source>
</evidence>
<dbReference type="EMBL" id="JAKIXB020000020">
    <property type="protein sequence ID" value="KAL1599326.1"/>
    <property type="molecule type" value="Genomic_DNA"/>
</dbReference>
<dbReference type="PANTHER" id="PTHR43569">
    <property type="entry name" value="AMIDOHYDROLASE"/>
    <property type="match status" value="1"/>
</dbReference>
<keyword evidence="4" id="KW-1185">Reference proteome</keyword>
<dbReference type="Proteomes" id="UP001521222">
    <property type="component" value="Unassembled WGS sequence"/>
</dbReference>
<evidence type="ECO:0000313" key="4">
    <source>
        <dbReference type="Proteomes" id="UP001521222"/>
    </source>
</evidence>
<dbReference type="Pfam" id="PF04909">
    <property type="entry name" value="Amidohydro_2"/>
    <property type="match status" value="1"/>
</dbReference>
<gene>
    <name evidence="3" type="primary">LRA2</name>
    <name evidence="3" type="ORF">SLS59_006343</name>
</gene>
<dbReference type="PANTHER" id="PTHR43569:SF2">
    <property type="entry name" value="AMIDOHYDROLASE-RELATED DOMAIN-CONTAINING PROTEIN"/>
    <property type="match status" value="1"/>
</dbReference>
<name>A0ABR3R4K2_9PLEO</name>
<protein>
    <submittedName>
        <fullName evidence="3">L-rhamnono-gamma-lactonase</fullName>
    </submittedName>
</protein>
<evidence type="ECO:0000259" key="2">
    <source>
        <dbReference type="Pfam" id="PF04909"/>
    </source>
</evidence>
<evidence type="ECO:0000256" key="1">
    <source>
        <dbReference type="ARBA" id="ARBA00038310"/>
    </source>
</evidence>
<comment type="similarity">
    <text evidence="1">Belongs to the metallo-dependent hydrolases superfamily.</text>
</comment>
<dbReference type="InterPro" id="IPR006680">
    <property type="entry name" value="Amidohydro-rel"/>
</dbReference>
<dbReference type="InterPro" id="IPR032466">
    <property type="entry name" value="Metal_Hydrolase"/>
</dbReference>
<feature type="domain" description="Amidohydrolase-related" evidence="2">
    <location>
        <begin position="239"/>
        <end position="338"/>
    </location>
</feature>
<accession>A0ABR3R4K2</accession>
<dbReference type="SUPFAM" id="SSF51556">
    <property type="entry name" value="Metallo-dependent hydrolases"/>
    <property type="match status" value="1"/>
</dbReference>
<proteinExistence type="inferred from homology"/>
<reference evidence="3 4" key="1">
    <citation type="submission" date="2024-02" db="EMBL/GenBank/DDBJ databases">
        <title>De novo assembly and annotation of 12 fungi associated with fruit tree decline syndrome in Ontario, Canada.</title>
        <authorList>
            <person name="Sulman M."/>
            <person name="Ellouze W."/>
            <person name="Ilyukhin E."/>
        </authorList>
    </citation>
    <scope>NUCLEOTIDE SEQUENCE [LARGE SCALE GENOMIC DNA]</scope>
    <source>
        <strain evidence="3 4">M97-236</strain>
    </source>
</reference>
<dbReference type="Gene3D" id="3.20.20.140">
    <property type="entry name" value="Metal-dependent hydrolases"/>
    <property type="match status" value="1"/>
</dbReference>
<organism evidence="3 4">
    <name type="scientific">Nothophoma quercina</name>
    <dbReference type="NCBI Taxonomy" id="749835"/>
    <lineage>
        <taxon>Eukaryota</taxon>
        <taxon>Fungi</taxon>
        <taxon>Dikarya</taxon>
        <taxon>Ascomycota</taxon>
        <taxon>Pezizomycotina</taxon>
        <taxon>Dothideomycetes</taxon>
        <taxon>Pleosporomycetidae</taxon>
        <taxon>Pleosporales</taxon>
        <taxon>Pleosporineae</taxon>
        <taxon>Didymellaceae</taxon>
        <taxon>Nothophoma</taxon>
    </lineage>
</organism>